<dbReference type="InterPro" id="IPR027417">
    <property type="entry name" value="P-loop_NTPase"/>
</dbReference>
<evidence type="ECO:0000313" key="1">
    <source>
        <dbReference type="EMBL" id="STY45116.1"/>
    </source>
</evidence>
<dbReference type="NCBIfam" id="NF005253">
    <property type="entry name" value="PRK06762.1-4"/>
    <property type="match status" value="1"/>
</dbReference>
<dbReference type="Gene3D" id="3.40.50.300">
    <property type="entry name" value="P-loop containing nucleotide triphosphate hydrolases"/>
    <property type="match status" value="1"/>
</dbReference>
<protein>
    <recommendedName>
        <fullName evidence="3">Kinase</fullName>
    </recommendedName>
</protein>
<reference evidence="1 2" key="1">
    <citation type="submission" date="2018-06" db="EMBL/GenBank/DDBJ databases">
        <authorList>
            <consortium name="Pathogen Informatics"/>
            <person name="Doyle S."/>
        </authorList>
    </citation>
    <scope>NUCLEOTIDE SEQUENCE [LARGE SCALE GENOMIC DNA]</scope>
    <source>
        <strain evidence="2">NCTC 10815</strain>
    </source>
</reference>
<proteinExistence type="predicted"/>
<dbReference type="Proteomes" id="UP000254879">
    <property type="component" value="Unassembled WGS sequence"/>
</dbReference>
<organism evidence="1 2">
    <name type="scientific">Listeria grayi</name>
    <name type="common">Listeria murrayi</name>
    <dbReference type="NCBI Taxonomy" id="1641"/>
    <lineage>
        <taxon>Bacteria</taxon>
        <taxon>Bacillati</taxon>
        <taxon>Bacillota</taxon>
        <taxon>Bacilli</taxon>
        <taxon>Bacillales</taxon>
        <taxon>Listeriaceae</taxon>
        <taxon>Listeria</taxon>
    </lineage>
</organism>
<evidence type="ECO:0000313" key="2">
    <source>
        <dbReference type="Proteomes" id="UP000254879"/>
    </source>
</evidence>
<dbReference type="SUPFAM" id="SSF52540">
    <property type="entry name" value="P-loop containing nucleoside triphosphate hydrolases"/>
    <property type="match status" value="1"/>
</dbReference>
<name>A0A378MHY9_LISGR</name>
<dbReference type="RefSeq" id="WP_003757578.1">
    <property type="nucleotide sequence ID" value="NZ_CABKNG010000002.1"/>
</dbReference>
<accession>A0A378MHY9</accession>
<gene>
    <name evidence="1" type="ORF">NCTC10815_02491</name>
</gene>
<dbReference type="AlphaFoldDB" id="A0A378MHY9"/>
<dbReference type="Pfam" id="PF13671">
    <property type="entry name" value="AAA_33"/>
    <property type="match status" value="1"/>
</dbReference>
<sequence length="163" mass="18012">MTAKLIIIRGNSGSGKTTIAKALQKNLGTGALLLSQDVIRREMLAVKDTAGNASIELIRHLAEYGRANYAYVIVEGILAKHKYGDMLHELITLFKDEAAVYYCDISFPETVRRHKMKGKAADFGVAELEKWWLPADWLGEAGEKFLGEALTLEESVAFIRAAL</sequence>
<evidence type="ECO:0008006" key="3">
    <source>
        <dbReference type="Google" id="ProtNLM"/>
    </source>
</evidence>
<dbReference type="NCBIfam" id="NF005255">
    <property type="entry name" value="PRK06762.2-2"/>
    <property type="match status" value="1"/>
</dbReference>
<dbReference type="EMBL" id="UGPG01000001">
    <property type="protein sequence ID" value="STY45116.1"/>
    <property type="molecule type" value="Genomic_DNA"/>
</dbReference>